<protein>
    <submittedName>
        <fullName evidence="2">Putative lumazine-binding protein</fullName>
    </submittedName>
</protein>
<dbReference type="OrthoDB" id="1441434at2"/>
<sequence length="141" mass="15933">MKNQIFVIAIVFCFTLNTYAQSSDTVEITNTINSFAKAGDNNDVQELEKYLDGNYRIVMNRLFGSNEVNIMPRNIYLEKIKTKEYGGDNRRVNIDNITINGNTACAKVVFNGTKLTFTSIIILIKNEEGLWKLVNETPIVG</sequence>
<evidence type="ECO:0000256" key="1">
    <source>
        <dbReference type="SAM" id="SignalP"/>
    </source>
</evidence>
<keyword evidence="3" id="KW-1185">Reference proteome</keyword>
<evidence type="ECO:0000313" key="3">
    <source>
        <dbReference type="Proteomes" id="UP000271339"/>
    </source>
</evidence>
<dbReference type="Proteomes" id="UP000271339">
    <property type="component" value="Unassembled WGS sequence"/>
</dbReference>
<proteinExistence type="predicted"/>
<feature type="signal peptide" evidence="1">
    <location>
        <begin position="1"/>
        <end position="22"/>
    </location>
</feature>
<dbReference type="SUPFAM" id="SSF54427">
    <property type="entry name" value="NTF2-like"/>
    <property type="match status" value="1"/>
</dbReference>
<dbReference type="Gene3D" id="3.10.450.50">
    <property type="match status" value="1"/>
</dbReference>
<dbReference type="EMBL" id="REFC01000016">
    <property type="protein sequence ID" value="RMA56745.1"/>
    <property type="molecule type" value="Genomic_DNA"/>
</dbReference>
<comment type="caution">
    <text evidence="2">The sequence shown here is derived from an EMBL/GenBank/DDBJ whole genome shotgun (WGS) entry which is preliminary data.</text>
</comment>
<name>A0A3L9YF75_9FLAO</name>
<dbReference type="RefSeq" id="WP_121908786.1">
    <property type="nucleotide sequence ID" value="NZ_REFC01000016.1"/>
</dbReference>
<dbReference type="InterPro" id="IPR032710">
    <property type="entry name" value="NTF2-like_dom_sf"/>
</dbReference>
<accession>A0A3L9YF75</accession>
<dbReference type="InterPro" id="IPR039437">
    <property type="entry name" value="FrzH/put_lumazine-bd"/>
</dbReference>
<evidence type="ECO:0000313" key="2">
    <source>
        <dbReference type="EMBL" id="RMA56745.1"/>
    </source>
</evidence>
<organism evidence="2 3">
    <name type="scientific">Ulvibacter antarcticus</name>
    <dbReference type="NCBI Taxonomy" id="442714"/>
    <lineage>
        <taxon>Bacteria</taxon>
        <taxon>Pseudomonadati</taxon>
        <taxon>Bacteroidota</taxon>
        <taxon>Flavobacteriia</taxon>
        <taxon>Flavobacteriales</taxon>
        <taxon>Flavobacteriaceae</taxon>
        <taxon>Ulvibacter</taxon>
    </lineage>
</organism>
<gene>
    <name evidence="2" type="ORF">BXY75_3261</name>
</gene>
<feature type="chain" id="PRO_5018025359" evidence="1">
    <location>
        <begin position="23"/>
        <end position="141"/>
    </location>
</feature>
<dbReference type="Pfam" id="PF12893">
    <property type="entry name" value="Lumazine_bd_2"/>
    <property type="match status" value="1"/>
</dbReference>
<keyword evidence="1" id="KW-0732">Signal</keyword>
<reference evidence="2 3" key="1">
    <citation type="submission" date="2018-10" db="EMBL/GenBank/DDBJ databases">
        <title>Genomic Encyclopedia of Archaeal and Bacterial Type Strains, Phase II (KMG-II): from individual species to whole genera.</title>
        <authorList>
            <person name="Goeker M."/>
        </authorList>
    </citation>
    <scope>NUCLEOTIDE SEQUENCE [LARGE SCALE GENOMIC DNA]</scope>
    <source>
        <strain evidence="2 3">DSM 23424</strain>
    </source>
</reference>
<dbReference type="AlphaFoldDB" id="A0A3L9YF75"/>